<dbReference type="Gene3D" id="1.20.1280.50">
    <property type="match status" value="1"/>
</dbReference>
<dbReference type="Gene3D" id="3.80.10.10">
    <property type="entry name" value="Ribonuclease Inhibitor"/>
    <property type="match status" value="1"/>
</dbReference>
<dbReference type="FunFam" id="1.20.1280.50:FF:000022">
    <property type="entry name" value="F-box protein FBW2"/>
    <property type="match status" value="1"/>
</dbReference>
<sequence length="297" mass="33889">MGDLADLRAWEELIPDALGLIFRNLSLKEILTVVPRVCKAWSLAVTGPYCWREIDIEEWSRRVEPEQIDAMLNLLVRRSCGSFRRLVVSRLPNDSLFCFIAEHSSSLQSLELPSSEITDAVVEQVAGKLSNITFLDISSCKKIGARALKAFGKHCQSLVGLRRTMRPLEVTDMVCHDEEAVAIALTMPKLRHLELAYLLLTTQGVLHILLHCPDLELLDIRGCWDVKIDETLKEKYAGVRVLGPDIVDDRSFLDEFSDYTDSSDYSWEFMDDVYDDDDVYEDMSDEESVWNDDYDVD</sequence>
<name>A0A8T3B6P5_DENNO</name>
<dbReference type="EMBL" id="JAGYWB010000010">
    <property type="protein sequence ID" value="KAI0507057.1"/>
    <property type="molecule type" value="Genomic_DNA"/>
</dbReference>
<dbReference type="OrthoDB" id="550575at2759"/>
<dbReference type="PANTHER" id="PTHR38926:SF70">
    <property type="entry name" value="F-BOX DOMAIN-CONTAINING PROTEIN"/>
    <property type="match status" value="1"/>
</dbReference>
<comment type="caution">
    <text evidence="1">The sequence shown here is derived from an EMBL/GenBank/DDBJ whole genome shotgun (WGS) entry which is preliminary data.</text>
</comment>
<keyword evidence="2" id="KW-1185">Reference proteome</keyword>
<dbReference type="AlphaFoldDB" id="A0A8T3B6P5"/>
<evidence type="ECO:0008006" key="3">
    <source>
        <dbReference type="Google" id="ProtNLM"/>
    </source>
</evidence>
<dbReference type="Proteomes" id="UP000829196">
    <property type="component" value="Unassembled WGS sequence"/>
</dbReference>
<reference evidence="1" key="1">
    <citation type="journal article" date="2022" name="Front. Genet.">
        <title>Chromosome-Scale Assembly of the Dendrobium nobile Genome Provides Insights Into the Molecular Mechanism of the Biosynthesis of the Medicinal Active Ingredient of Dendrobium.</title>
        <authorList>
            <person name="Xu Q."/>
            <person name="Niu S.-C."/>
            <person name="Li K.-L."/>
            <person name="Zheng P.-J."/>
            <person name="Zhang X.-J."/>
            <person name="Jia Y."/>
            <person name="Liu Y."/>
            <person name="Niu Y.-X."/>
            <person name="Yu L.-H."/>
            <person name="Chen D.-F."/>
            <person name="Zhang G.-Q."/>
        </authorList>
    </citation>
    <scope>NUCLEOTIDE SEQUENCE</scope>
    <source>
        <tissue evidence="1">Leaf</tissue>
    </source>
</reference>
<dbReference type="PANTHER" id="PTHR38926">
    <property type="entry name" value="F-BOX DOMAIN CONTAINING PROTEIN, EXPRESSED"/>
    <property type="match status" value="1"/>
</dbReference>
<proteinExistence type="predicted"/>
<dbReference type="SUPFAM" id="SSF52047">
    <property type="entry name" value="RNI-like"/>
    <property type="match status" value="1"/>
</dbReference>
<protein>
    <recommendedName>
        <fullName evidence="3">F-box protein FBW2</fullName>
    </recommendedName>
</protein>
<dbReference type="InterPro" id="IPR032675">
    <property type="entry name" value="LRR_dom_sf"/>
</dbReference>
<accession>A0A8T3B6P5</accession>
<gene>
    <name evidence="1" type="ORF">KFK09_013175</name>
</gene>
<dbReference type="SMR" id="A0A8T3B6P5"/>
<organism evidence="1 2">
    <name type="scientific">Dendrobium nobile</name>
    <name type="common">Orchid</name>
    <dbReference type="NCBI Taxonomy" id="94219"/>
    <lineage>
        <taxon>Eukaryota</taxon>
        <taxon>Viridiplantae</taxon>
        <taxon>Streptophyta</taxon>
        <taxon>Embryophyta</taxon>
        <taxon>Tracheophyta</taxon>
        <taxon>Spermatophyta</taxon>
        <taxon>Magnoliopsida</taxon>
        <taxon>Liliopsida</taxon>
        <taxon>Asparagales</taxon>
        <taxon>Orchidaceae</taxon>
        <taxon>Epidendroideae</taxon>
        <taxon>Malaxideae</taxon>
        <taxon>Dendrobiinae</taxon>
        <taxon>Dendrobium</taxon>
    </lineage>
</organism>
<evidence type="ECO:0000313" key="1">
    <source>
        <dbReference type="EMBL" id="KAI0507057.1"/>
    </source>
</evidence>
<evidence type="ECO:0000313" key="2">
    <source>
        <dbReference type="Proteomes" id="UP000829196"/>
    </source>
</evidence>